<accession>A0AA41QF14</accession>
<protein>
    <submittedName>
        <fullName evidence="2">GNAT family N-acetyltransferase</fullName>
    </submittedName>
</protein>
<proteinExistence type="predicted"/>
<dbReference type="Pfam" id="PF00583">
    <property type="entry name" value="Acetyltransf_1"/>
    <property type="match status" value="1"/>
</dbReference>
<organism evidence="2 3">
    <name type="scientific">Antribacter soli</name>
    <dbReference type="NCBI Taxonomy" id="2910976"/>
    <lineage>
        <taxon>Bacteria</taxon>
        <taxon>Bacillati</taxon>
        <taxon>Actinomycetota</taxon>
        <taxon>Actinomycetes</taxon>
        <taxon>Micrococcales</taxon>
        <taxon>Promicromonosporaceae</taxon>
        <taxon>Antribacter</taxon>
    </lineage>
</organism>
<dbReference type="EMBL" id="JAKGSG010000033">
    <property type="protein sequence ID" value="MCF4121610.1"/>
    <property type="molecule type" value="Genomic_DNA"/>
</dbReference>
<dbReference type="InterPro" id="IPR016181">
    <property type="entry name" value="Acyl_CoA_acyltransferase"/>
</dbReference>
<gene>
    <name evidence="2" type="ORF">L1785_11510</name>
</gene>
<dbReference type="CDD" id="cd04301">
    <property type="entry name" value="NAT_SF"/>
    <property type="match status" value="1"/>
</dbReference>
<feature type="domain" description="N-acetyltransferase" evidence="1">
    <location>
        <begin position="9"/>
        <end position="203"/>
    </location>
</feature>
<sequence length="203" mass="22229">MATVESAEVRVVPANEASWDDLQAVFGERGYPSQCQCQRIRLGDHDWWDMPVEERAALLHEQTSCGDPDAPATSGLVAYVDGEPAGWVAVAPRTEYRRYRNSSVPWAGRHEDKGDDSVWTIACFVVRAGFRGRGLTYDLARAAVEHARSRGAEAVEGYPIVAPPGKEITWGETNVGTPGPFAAAGLEEVSSPTVRRRVTRLDF</sequence>
<dbReference type="RefSeq" id="WP_236089407.1">
    <property type="nucleotide sequence ID" value="NZ_JAKGSG010000033.1"/>
</dbReference>
<evidence type="ECO:0000313" key="3">
    <source>
        <dbReference type="Proteomes" id="UP001165405"/>
    </source>
</evidence>
<name>A0AA41QF14_9MICO</name>
<keyword evidence="3" id="KW-1185">Reference proteome</keyword>
<dbReference type="Gene3D" id="3.40.630.30">
    <property type="match status" value="1"/>
</dbReference>
<evidence type="ECO:0000313" key="2">
    <source>
        <dbReference type="EMBL" id="MCF4121610.1"/>
    </source>
</evidence>
<dbReference type="GO" id="GO:0016747">
    <property type="term" value="F:acyltransferase activity, transferring groups other than amino-acyl groups"/>
    <property type="evidence" value="ECO:0007669"/>
    <property type="project" value="InterPro"/>
</dbReference>
<comment type="caution">
    <text evidence="2">The sequence shown here is derived from an EMBL/GenBank/DDBJ whole genome shotgun (WGS) entry which is preliminary data.</text>
</comment>
<dbReference type="InterPro" id="IPR000182">
    <property type="entry name" value="GNAT_dom"/>
</dbReference>
<dbReference type="SUPFAM" id="SSF55729">
    <property type="entry name" value="Acyl-CoA N-acyltransferases (Nat)"/>
    <property type="match status" value="1"/>
</dbReference>
<dbReference type="PROSITE" id="PS51186">
    <property type="entry name" value="GNAT"/>
    <property type="match status" value="1"/>
</dbReference>
<dbReference type="AlphaFoldDB" id="A0AA41QF14"/>
<reference evidence="2" key="1">
    <citation type="submission" date="2022-01" db="EMBL/GenBank/DDBJ databases">
        <title>Antribacter sp. nov., isolated from Guizhou of China.</title>
        <authorList>
            <person name="Chengliang C."/>
            <person name="Ya Z."/>
        </authorList>
    </citation>
    <scope>NUCLEOTIDE SEQUENCE</scope>
    <source>
        <strain evidence="2">KLBMP 9083</strain>
    </source>
</reference>
<evidence type="ECO:0000259" key="1">
    <source>
        <dbReference type="PROSITE" id="PS51186"/>
    </source>
</evidence>
<dbReference type="Proteomes" id="UP001165405">
    <property type="component" value="Unassembled WGS sequence"/>
</dbReference>